<evidence type="ECO:0000256" key="4">
    <source>
        <dbReference type="ARBA" id="ARBA00022692"/>
    </source>
</evidence>
<comment type="caution">
    <text evidence="12">The sequence shown here is derived from an EMBL/GenBank/DDBJ whole genome shotgun (WGS) entry which is preliminary data.</text>
</comment>
<dbReference type="InterPro" id="IPR010920">
    <property type="entry name" value="LSM_dom_sf"/>
</dbReference>
<evidence type="ECO:0000256" key="1">
    <source>
        <dbReference type="ARBA" id="ARBA00004651"/>
    </source>
</evidence>
<dbReference type="eggNOG" id="COG0668">
    <property type="taxonomic scope" value="Bacteria"/>
</dbReference>
<feature type="transmembrane region" description="Helical" evidence="8">
    <location>
        <begin position="20"/>
        <end position="45"/>
    </location>
</feature>
<evidence type="ECO:0000256" key="8">
    <source>
        <dbReference type="SAM" id="Phobius"/>
    </source>
</evidence>
<dbReference type="SUPFAM" id="SSF82689">
    <property type="entry name" value="Mechanosensitive channel protein MscS (YggB), C-terminal domain"/>
    <property type="match status" value="1"/>
</dbReference>
<proteinExistence type="inferred from homology"/>
<dbReference type="InterPro" id="IPR006685">
    <property type="entry name" value="MscS_channel_2nd"/>
</dbReference>
<dbReference type="Pfam" id="PF00924">
    <property type="entry name" value="MS_channel_2nd"/>
    <property type="match status" value="1"/>
</dbReference>
<keyword evidence="5 8" id="KW-1133">Transmembrane helix</keyword>
<dbReference type="EMBL" id="JOTN01000027">
    <property type="protein sequence ID" value="KEK17489.1"/>
    <property type="molecule type" value="Genomic_DNA"/>
</dbReference>
<organism evidence="12 13">
    <name type="scientific">Bacillus manliponensis</name>
    <dbReference type="NCBI Taxonomy" id="574376"/>
    <lineage>
        <taxon>Bacteria</taxon>
        <taxon>Bacillati</taxon>
        <taxon>Bacillota</taxon>
        <taxon>Bacilli</taxon>
        <taxon>Bacillales</taxon>
        <taxon>Bacillaceae</taxon>
        <taxon>Bacillus</taxon>
        <taxon>Bacillus cereus group</taxon>
    </lineage>
</organism>
<feature type="domain" description="Mechanosensitive ion channel transmembrane helices 2/3" evidence="11">
    <location>
        <begin position="77"/>
        <end position="118"/>
    </location>
</feature>
<dbReference type="Gene3D" id="2.30.30.60">
    <property type="match status" value="1"/>
</dbReference>
<dbReference type="PANTHER" id="PTHR30460">
    <property type="entry name" value="MODERATE CONDUCTANCE MECHANOSENSITIVE CHANNEL YBIO"/>
    <property type="match status" value="1"/>
</dbReference>
<feature type="domain" description="Mechanosensitive ion channel MscS C-terminal" evidence="10">
    <location>
        <begin position="191"/>
        <end position="274"/>
    </location>
</feature>
<sequence length="293" mass="32457">MNEVNRWFDPFIDYMSDPERWAAIGSATLKIAIILVVGSLVIRIAKAAIRNAFRMRERSPIQVSERRTVTVAKLLENIVAYVGIFIMLIAILGVFDIKASGLLAGAGVVGLAVGFGAQSLVKDVITGLFILLEDQFSVGDYVRIGQFEGTIQEIGLRTTKIRSWTGEIHILPNGGILEVTNFSVSNSVAFVDVSISYESDIALAERVIEELLEELPMKYEQMVKRPELLGVQTLGASEVVLRVVSEVKPMQHVATARALRKEIKAQLDKHGIEIPYPKMVLYNREEMVSKKAN</sequence>
<dbReference type="InterPro" id="IPR023408">
    <property type="entry name" value="MscS_beta-dom_sf"/>
</dbReference>
<dbReference type="InterPro" id="IPR049278">
    <property type="entry name" value="MS_channel_C"/>
</dbReference>
<evidence type="ECO:0000256" key="6">
    <source>
        <dbReference type="ARBA" id="ARBA00023136"/>
    </source>
</evidence>
<dbReference type="Gene3D" id="3.30.70.100">
    <property type="match status" value="1"/>
</dbReference>
<dbReference type="SUPFAM" id="SSF50182">
    <property type="entry name" value="Sm-like ribonucleoproteins"/>
    <property type="match status" value="1"/>
</dbReference>
<dbReference type="InterPro" id="IPR011014">
    <property type="entry name" value="MscS_channel_TM-2"/>
</dbReference>
<dbReference type="InterPro" id="IPR045276">
    <property type="entry name" value="YbiO_bact"/>
</dbReference>
<feature type="domain" description="Mechanosensitive ion channel MscS" evidence="9">
    <location>
        <begin position="120"/>
        <end position="183"/>
    </location>
</feature>
<accession>A0A073JR11</accession>
<comment type="function">
    <text evidence="7">May play a role in resistance to osmotic downshock.</text>
</comment>
<dbReference type="PANTHER" id="PTHR30460:SF0">
    <property type="entry name" value="MODERATE CONDUCTANCE MECHANOSENSITIVE CHANNEL YBIO"/>
    <property type="match status" value="1"/>
</dbReference>
<dbReference type="Gene3D" id="1.10.287.1260">
    <property type="match status" value="1"/>
</dbReference>
<dbReference type="Pfam" id="PF21082">
    <property type="entry name" value="MS_channel_3rd"/>
    <property type="match status" value="1"/>
</dbReference>
<evidence type="ECO:0000313" key="12">
    <source>
        <dbReference type="EMBL" id="KEK17489.1"/>
    </source>
</evidence>
<dbReference type="InterPro" id="IPR011066">
    <property type="entry name" value="MscS_channel_C_sf"/>
</dbReference>
<comment type="similarity">
    <text evidence="2">Belongs to the MscS (TC 1.A.23) family.</text>
</comment>
<keyword evidence="13" id="KW-1185">Reference proteome</keyword>
<dbReference type="Proteomes" id="UP000027822">
    <property type="component" value="Unassembled WGS sequence"/>
</dbReference>
<evidence type="ECO:0000259" key="9">
    <source>
        <dbReference type="Pfam" id="PF00924"/>
    </source>
</evidence>
<name>A0A073JR11_9BACI</name>
<dbReference type="SUPFAM" id="SSF82861">
    <property type="entry name" value="Mechanosensitive channel protein MscS (YggB), transmembrane region"/>
    <property type="match status" value="1"/>
</dbReference>
<evidence type="ECO:0000259" key="10">
    <source>
        <dbReference type="Pfam" id="PF21082"/>
    </source>
</evidence>
<feature type="transmembrane region" description="Helical" evidence="8">
    <location>
        <begin position="74"/>
        <end position="95"/>
    </location>
</feature>
<protein>
    <submittedName>
        <fullName evidence="12">Mechanosensitive ion channel protein MscS</fullName>
    </submittedName>
</protein>
<evidence type="ECO:0000256" key="3">
    <source>
        <dbReference type="ARBA" id="ARBA00022475"/>
    </source>
</evidence>
<dbReference type="Pfam" id="PF21088">
    <property type="entry name" value="MS_channel_1st"/>
    <property type="match status" value="1"/>
</dbReference>
<evidence type="ECO:0000313" key="13">
    <source>
        <dbReference type="Proteomes" id="UP000027822"/>
    </source>
</evidence>
<evidence type="ECO:0000259" key="11">
    <source>
        <dbReference type="Pfam" id="PF21088"/>
    </source>
</evidence>
<reference evidence="12 13" key="1">
    <citation type="submission" date="2014-06" db="EMBL/GenBank/DDBJ databases">
        <title>Draft genome sequence of Bacillus manliponensis JCM 15802 (MCCC 1A00708).</title>
        <authorList>
            <person name="Lai Q."/>
            <person name="Liu Y."/>
            <person name="Shao Z."/>
        </authorList>
    </citation>
    <scope>NUCLEOTIDE SEQUENCE [LARGE SCALE GENOMIC DNA]</scope>
    <source>
        <strain evidence="12 13">JCM 15802</strain>
    </source>
</reference>
<comment type="subcellular location">
    <subcellularLocation>
        <location evidence="1">Cell membrane</location>
        <topology evidence="1">Multi-pass membrane protein</topology>
    </subcellularLocation>
</comment>
<dbReference type="OrthoDB" id="9809206at2"/>
<dbReference type="RefSeq" id="WP_034643185.1">
    <property type="nucleotide sequence ID" value="NZ_CBCSJC010000032.1"/>
</dbReference>
<keyword evidence="6 8" id="KW-0472">Membrane</keyword>
<evidence type="ECO:0000256" key="2">
    <source>
        <dbReference type="ARBA" id="ARBA00008017"/>
    </source>
</evidence>
<dbReference type="InterPro" id="IPR049142">
    <property type="entry name" value="MS_channel_1st"/>
</dbReference>
<keyword evidence="3" id="KW-1003">Cell membrane</keyword>
<keyword evidence="4 8" id="KW-0812">Transmembrane</keyword>
<evidence type="ECO:0000256" key="7">
    <source>
        <dbReference type="ARBA" id="ARBA00059688"/>
    </source>
</evidence>
<feature type="transmembrane region" description="Helical" evidence="8">
    <location>
        <begin position="101"/>
        <end position="121"/>
    </location>
</feature>
<dbReference type="FunFam" id="1.10.287.1260:FF:000005">
    <property type="entry name" value="Mechanosensitive ion channel family protein"/>
    <property type="match status" value="1"/>
</dbReference>
<evidence type="ECO:0000256" key="5">
    <source>
        <dbReference type="ARBA" id="ARBA00022989"/>
    </source>
</evidence>
<gene>
    <name evidence="12" type="ORF">BAMA_12675</name>
</gene>
<dbReference type="FunFam" id="2.30.30.60:FF:000001">
    <property type="entry name" value="MscS Mechanosensitive ion channel"/>
    <property type="match status" value="1"/>
</dbReference>
<dbReference type="AlphaFoldDB" id="A0A073JR11"/>
<dbReference type="STRING" id="574376.BAMA_12675"/>
<dbReference type="GO" id="GO:0005886">
    <property type="term" value="C:plasma membrane"/>
    <property type="evidence" value="ECO:0007669"/>
    <property type="project" value="UniProtKB-SubCell"/>
</dbReference>
<dbReference type="GO" id="GO:0008381">
    <property type="term" value="F:mechanosensitive monoatomic ion channel activity"/>
    <property type="evidence" value="ECO:0007669"/>
    <property type="project" value="InterPro"/>
</dbReference>